<evidence type="ECO:0000259" key="1">
    <source>
        <dbReference type="PROSITE" id="PS51733"/>
    </source>
</evidence>
<keyword evidence="2" id="KW-0436">Ligase</keyword>
<dbReference type="Pfam" id="PF03099">
    <property type="entry name" value="BPL_LplA_LipB"/>
    <property type="match status" value="1"/>
</dbReference>
<dbReference type="GO" id="GO:0004077">
    <property type="term" value="F:biotin--[biotin carboxyl-carrier protein] ligase activity"/>
    <property type="evidence" value="ECO:0007669"/>
    <property type="project" value="TreeGrafter"/>
</dbReference>
<evidence type="ECO:0000313" key="2">
    <source>
        <dbReference type="EMBL" id="SHO49720.1"/>
    </source>
</evidence>
<feature type="domain" description="BPL/LPL catalytic" evidence="1">
    <location>
        <begin position="46"/>
        <end position="225"/>
    </location>
</feature>
<organism evidence="2 3">
    <name type="scientific">Desulfopila aestuarii DSM 18488</name>
    <dbReference type="NCBI Taxonomy" id="1121416"/>
    <lineage>
        <taxon>Bacteria</taxon>
        <taxon>Pseudomonadati</taxon>
        <taxon>Thermodesulfobacteriota</taxon>
        <taxon>Desulfobulbia</taxon>
        <taxon>Desulfobulbales</taxon>
        <taxon>Desulfocapsaceae</taxon>
        <taxon>Desulfopila</taxon>
    </lineage>
</organism>
<dbReference type="PANTHER" id="PTHR12835:SF5">
    <property type="entry name" value="BIOTIN--PROTEIN LIGASE"/>
    <property type="match status" value="1"/>
</dbReference>
<accession>A0A1M7YAS6</accession>
<dbReference type="Proteomes" id="UP000184603">
    <property type="component" value="Unassembled WGS sequence"/>
</dbReference>
<dbReference type="InterPro" id="IPR004143">
    <property type="entry name" value="BPL_LPL_catalytic"/>
</dbReference>
<dbReference type="OrthoDB" id="9807064at2"/>
<name>A0A1M7YAS6_9BACT</name>
<sequence>MTQNCPTRTLLAETLQQELPLRQATHPHLDCEVTFRYGGFVGSVIECHAELPRAMDHARSHIARIEGESGSVPNGMVILADTMSRSKGRFTRSWHAPAGGVWGCLVHANTLLDLSKRFVPLAVGVACCEAVHAVGGDKATLRWVNDVLFGEKKVAGFLVEGFSGPRYSDEYHMVGFGINVNNRTFPEELSGSATSLVHELGREFDLTRFTTLFLAKLAWNFGLLYYEEATYLENGSYSGQDGMHQLLANWRNLSDTIGQRVVFGFDVMTSPQYEATVIGVDPDGGLRLRFDDGAVVVEHSGEIRYR</sequence>
<dbReference type="SUPFAM" id="SSF55681">
    <property type="entry name" value="Class II aaRS and biotin synthetases"/>
    <property type="match status" value="1"/>
</dbReference>
<dbReference type="RefSeq" id="WP_073614455.1">
    <property type="nucleotide sequence ID" value="NZ_FRFE01000015.1"/>
</dbReference>
<reference evidence="2 3" key="1">
    <citation type="submission" date="2016-12" db="EMBL/GenBank/DDBJ databases">
        <authorList>
            <person name="Song W.-J."/>
            <person name="Kurnit D.M."/>
        </authorList>
    </citation>
    <scope>NUCLEOTIDE SEQUENCE [LARGE SCALE GENOMIC DNA]</scope>
    <source>
        <strain evidence="2 3">DSM 18488</strain>
    </source>
</reference>
<dbReference type="AlphaFoldDB" id="A0A1M7YAS6"/>
<dbReference type="PROSITE" id="PS51733">
    <property type="entry name" value="BPL_LPL_CATALYTIC"/>
    <property type="match status" value="1"/>
</dbReference>
<dbReference type="STRING" id="1121416.SAMN02745220_03044"/>
<keyword evidence="3" id="KW-1185">Reference proteome</keyword>
<protein>
    <submittedName>
        <fullName evidence="2">BirA family transcriptional regulator, biotin operon repressor / biotin-[acetyl-CoA-carboxylase] ligase</fullName>
    </submittedName>
</protein>
<gene>
    <name evidence="2" type="ORF">SAMN02745220_03044</name>
</gene>
<evidence type="ECO:0000313" key="3">
    <source>
        <dbReference type="Proteomes" id="UP000184603"/>
    </source>
</evidence>
<dbReference type="Gene3D" id="3.30.930.10">
    <property type="entry name" value="Bira Bifunctional Protein, Domain 2"/>
    <property type="match status" value="1"/>
</dbReference>
<dbReference type="PANTHER" id="PTHR12835">
    <property type="entry name" value="BIOTIN PROTEIN LIGASE"/>
    <property type="match status" value="1"/>
</dbReference>
<dbReference type="EMBL" id="FRFE01000015">
    <property type="protein sequence ID" value="SHO49720.1"/>
    <property type="molecule type" value="Genomic_DNA"/>
</dbReference>
<dbReference type="GO" id="GO:0005737">
    <property type="term" value="C:cytoplasm"/>
    <property type="evidence" value="ECO:0007669"/>
    <property type="project" value="TreeGrafter"/>
</dbReference>
<dbReference type="InterPro" id="IPR045864">
    <property type="entry name" value="aa-tRNA-synth_II/BPL/LPL"/>
</dbReference>
<proteinExistence type="predicted"/>